<dbReference type="Proteomes" id="UP000198727">
    <property type="component" value="Unassembled WGS sequence"/>
</dbReference>
<keyword evidence="5 6" id="KW-0472">Membrane</keyword>
<feature type="transmembrane region" description="Helical" evidence="6">
    <location>
        <begin position="56"/>
        <end position="86"/>
    </location>
</feature>
<dbReference type="SUPFAM" id="SSF103473">
    <property type="entry name" value="MFS general substrate transporter"/>
    <property type="match status" value="1"/>
</dbReference>
<feature type="transmembrane region" description="Helical" evidence="6">
    <location>
        <begin position="27"/>
        <end position="44"/>
    </location>
</feature>
<evidence type="ECO:0000256" key="4">
    <source>
        <dbReference type="ARBA" id="ARBA00022989"/>
    </source>
</evidence>
<keyword evidence="4 6" id="KW-1133">Transmembrane helix</keyword>
<gene>
    <name evidence="8" type="ORF">SAMN05421810_109178</name>
</gene>
<sequence length="404" mass="40771">MTMIAVPWFVLASTGSGAKTGMVAAAETVGLLVSLALAGPLIDRHGARRMSVLADLFTAAAVAVIPAAHAAGALSAGLLAVLAFAVGLGRSPSRSAKHVLLPEAMSGAGIGTERGTSAREAVQRAGDLVGAPAGGVLITMVGAAQVLLIDAAALLVSALLVLACVPTRRVSHHAPPVIPSGRIRGYLGDLAETGRRLRADRLLLAVTGQCAAMNALLVGLLVVLVPAYGALVWHSSALVGAVIAALGAGGLLGALIYGWFGPRLGRWATFSAGFLLCGPPVYVVLAVDPPATVLVALLALCSLGSGPLNPVVAALEYDRVPVELRGRVCTAVNAGAVAALPVGAVLAGMLLDRVGPRAAVLVFGALCLAVCLCPLLFPIWREMDRPAGLATPKRASVPLVIYSE</sequence>
<evidence type="ECO:0000313" key="8">
    <source>
        <dbReference type="EMBL" id="SFQ55504.1"/>
    </source>
</evidence>
<feature type="transmembrane region" description="Helical" evidence="6">
    <location>
        <begin position="293"/>
        <end position="316"/>
    </location>
</feature>
<feature type="transmembrane region" description="Helical" evidence="6">
    <location>
        <begin position="202"/>
        <end position="225"/>
    </location>
</feature>
<dbReference type="EMBL" id="FOWW01000009">
    <property type="protein sequence ID" value="SFQ55504.1"/>
    <property type="molecule type" value="Genomic_DNA"/>
</dbReference>
<dbReference type="GO" id="GO:0005886">
    <property type="term" value="C:plasma membrane"/>
    <property type="evidence" value="ECO:0007669"/>
    <property type="project" value="UniProtKB-SubCell"/>
</dbReference>
<feature type="domain" description="Major facilitator superfamily (MFS) profile" evidence="7">
    <location>
        <begin position="1"/>
        <end position="382"/>
    </location>
</feature>
<dbReference type="Pfam" id="PF07690">
    <property type="entry name" value="MFS_1"/>
    <property type="match status" value="1"/>
</dbReference>
<comment type="subcellular location">
    <subcellularLocation>
        <location evidence="1">Cell membrane</location>
        <topology evidence="1">Multi-pass membrane protein</topology>
    </subcellularLocation>
</comment>
<feature type="transmembrane region" description="Helical" evidence="6">
    <location>
        <begin position="357"/>
        <end position="377"/>
    </location>
</feature>
<evidence type="ECO:0000313" key="9">
    <source>
        <dbReference type="Proteomes" id="UP000198727"/>
    </source>
</evidence>
<dbReference type="GO" id="GO:0022857">
    <property type="term" value="F:transmembrane transporter activity"/>
    <property type="evidence" value="ECO:0007669"/>
    <property type="project" value="InterPro"/>
</dbReference>
<evidence type="ECO:0000256" key="5">
    <source>
        <dbReference type="ARBA" id="ARBA00023136"/>
    </source>
</evidence>
<evidence type="ECO:0000256" key="3">
    <source>
        <dbReference type="ARBA" id="ARBA00022692"/>
    </source>
</evidence>
<evidence type="ECO:0000256" key="2">
    <source>
        <dbReference type="ARBA" id="ARBA00022475"/>
    </source>
</evidence>
<dbReference type="InterPro" id="IPR011701">
    <property type="entry name" value="MFS"/>
</dbReference>
<protein>
    <submittedName>
        <fullName evidence="8">Major Facilitator Superfamily protein</fullName>
    </submittedName>
</protein>
<keyword evidence="9" id="KW-1185">Reference proteome</keyword>
<dbReference type="PANTHER" id="PTHR23513:SF6">
    <property type="entry name" value="MAJOR FACILITATOR SUPERFAMILY ASSOCIATED DOMAIN-CONTAINING PROTEIN"/>
    <property type="match status" value="1"/>
</dbReference>
<dbReference type="PANTHER" id="PTHR23513">
    <property type="entry name" value="INTEGRAL MEMBRANE EFFLUX PROTEIN-RELATED"/>
    <property type="match status" value="1"/>
</dbReference>
<reference evidence="9" key="1">
    <citation type="submission" date="2016-10" db="EMBL/GenBank/DDBJ databases">
        <authorList>
            <person name="Varghese N."/>
            <person name="Submissions S."/>
        </authorList>
    </citation>
    <scope>NUCLEOTIDE SEQUENCE [LARGE SCALE GENOMIC DNA]</scope>
    <source>
        <strain evidence="9">CGMCC 4.5579</strain>
    </source>
</reference>
<evidence type="ECO:0000259" key="7">
    <source>
        <dbReference type="PROSITE" id="PS50850"/>
    </source>
</evidence>
<keyword evidence="2" id="KW-1003">Cell membrane</keyword>
<proteinExistence type="predicted"/>
<name>A0A1I5ZG97_9PSEU</name>
<feature type="transmembrane region" description="Helical" evidence="6">
    <location>
        <begin position="267"/>
        <end position="287"/>
    </location>
</feature>
<feature type="transmembrane region" description="Helical" evidence="6">
    <location>
        <begin position="237"/>
        <end position="260"/>
    </location>
</feature>
<evidence type="ECO:0000256" key="6">
    <source>
        <dbReference type="SAM" id="Phobius"/>
    </source>
</evidence>
<feature type="transmembrane region" description="Helical" evidence="6">
    <location>
        <begin position="328"/>
        <end position="351"/>
    </location>
</feature>
<dbReference type="AlphaFoldDB" id="A0A1I5ZG97"/>
<dbReference type="InterPro" id="IPR036259">
    <property type="entry name" value="MFS_trans_sf"/>
</dbReference>
<feature type="transmembrane region" description="Helical" evidence="6">
    <location>
        <begin position="136"/>
        <end position="165"/>
    </location>
</feature>
<dbReference type="PROSITE" id="PS50850">
    <property type="entry name" value="MFS"/>
    <property type="match status" value="1"/>
</dbReference>
<dbReference type="Gene3D" id="1.20.1250.20">
    <property type="entry name" value="MFS general substrate transporter like domains"/>
    <property type="match status" value="1"/>
</dbReference>
<keyword evidence="3 6" id="KW-0812">Transmembrane</keyword>
<dbReference type="InterPro" id="IPR020846">
    <property type="entry name" value="MFS_dom"/>
</dbReference>
<organism evidence="8 9">
    <name type="scientific">Amycolatopsis arida</name>
    <dbReference type="NCBI Taxonomy" id="587909"/>
    <lineage>
        <taxon>Bacteria</taxon>
        <taxon>Bacillati</taxon>
        <taxon>Actinomycetota</taxon>
        <taxon>Actinomycetes</taxon>
        <taxon>Pseudonocardiales</taxon>
        <taxon>Pseudonocardiaceae</taxon>
        <taxon>Amycolatopsis</taxon>
    </lineage>
</organism>
<accession>A0A1I5ZG97</accession>
<evidence type="ECO:0000256" key="1">
    <source>
        <dbReference type="ARBA" id="ARBA00004651"/>
    </source>
</evidence>
<dbReference type="STRING" id="587909.SAMN05421810_109178"/>